<feature type="signal peptide" evidence="1">
    <location>
        <begin position="1"/>
        <end position="23"/>
    </location>
</feature>
<dbReference type="Proteomes" id="UP000245921">
    <property type="component" value="Unassembled WGS sequence"/>
</dbReference>
<feature type="chain" id="PRO_5041269495" description="Ig-like domain-containing protein" evidence="1">
    <location>
        <begin position="24"/>
        <end position="1577"/>
    </location>
</feature>
<dbReference type="EMBL" id="QGGI01000025">
    <property type="protein sequence ID" value="PWJ87262.1"/>
    <property type="molecule type" value="Genomic_DNA"/>
</dbReference>
<proteinExistence type="predicted"/>
<accession>A0AA45HHJ6</accession>
<evidence type="ECO:0000256" key="1">
    <source>
        <dbReference type="SAM" id="SignalP"/>
    </source>
</evidence>
<comment type="caution">
    <text evidence="2">The sequence shown here is derived from an EMBL/GenBank/DDBJ whole genome shotgun (WGS) entry which is preliminary data.</text>
</comment>
<dbReference type="RefSeq" id="WP_146192173.1">
    <property type="nucleotide sequence ID" value="NZ_QGGI01000025.1"/>
</dbReference>
<sequence length="1577" mass="181521">MKKTLLFTILLLLLMSLSSCMFLEDNINPKFNKAPTIEGENKGIYSKKLGDIITINIDVEDNQGIQEISVYKSGDTVPFTKLVEKSNNKEIKRSESIYLPPSKGFYSLNIKVIDTNGNAVTAPVKSGKDIAKFMTEDDIKPTLLEGFEKNVELGEDFSFKFQDKGEGIESIKIFVNGELQEGNYVIESKNYWQETGTYYIKNKFTPGTYEFVIKVKDKFDNEKQWTKNITVVQRGEGLDDLQLNLDYPNNIVPNTPYTITIDATSNNYIEDVLFDGISKYGNSKTKEFKDNVYRNGVDRTSGIIEHEIKLIGCSSEKTEKIKINIKQDENPDFEYFDIYKINGEQLIPIEKADICPNDQVMVKFKVVDDIALDKVVLNYGRDGIKSFNNFKNYKDSNEYNEYYEGEEIITVDSNNFNISLYVKDKKGNYIDYKSNSLLKKTIMLKDTSTPVISSISLIHNNREINGVKTFKVVQNADIFFNIKIERKQTKIKNVEIRVNRKTLAAKSSANPFIFKTDTGYPIPSYDMSKNRINFDIFVEDEEGNTELKTGYEIIIFENESDIYIPNIKTNIIDKIIIPENIPEFTGVFSDEGLLKLISIQIFKLSEGTIQEIKNEDGTLDSSTFVQSGSNDSPLNLKNATLSLLNWTPKEDGYYRIRFKAINTLNYSNTLDIDVEVRNISIKLVQPPNENTYFYGGEISMEISTLSDSENNLKIYYDSNNDGTYSVDEKTFEKSYAKENISPDGIIKDSIKINNYDIFPNIGRYKIEVQREFNGKITNDYILFQLEDGNKFEIYSEKGLIIMSDTSINELVDNGFYSDRYYIPVKTEEGKNISDLNLQLKLLNYSDINNAKIRINNSKDYELDLISQEIDDKSKKRLYTFKTKILAEDVNLKGNTISVYINDKSSPSDMIDINLFTIGLNNPDINYFKLNIENSNNNQSYSLDKDNYESSDPNIEIIKDEDYSFSFSQGSFLDPLGVSEIEMYIINTLNGSTETIFKRAFDQVSVDNWGYNFNYNFMNNQGNYKLVIELRNSSYKYLENNNFPDYMMGLKEYTSKKIVKDIRILEVLDILGSIVFNQEDINNKGYGVISSKFPTLNMIIQNVDSLNKSKDSFNAYITQNGIDNKLSITEVNFAQKNEINRNFYLNVEMPDSVYDGEAKLSIEFENVQGKDFKAETQIIIDRESSYALPELEYDTDKNEIYLEIIEKFKYDIENIYFEIRGKGIVQSNILQKENIKYFYSLNDFYPGIYEIRPVIVDKNNNIFIRNNFKQIEIRGNMTVINNVNNYGLYRGIMALNDGDTFKFYNSNSFKSVLIEIDDQEITLPATSNKEYAYDIFSKTNPDEINSSFIRISTTNGLDERDIINLDLFKYDSTKEADIDSYNELQIYSNKNTGLNPLNIKLKKDIKVRAISIEDDGSLFENLSDHIFMSKTSFDNEFRLNLPDLRKDISEDKNINITLYDISGRTKEITKAIKIDTKKPEINNVNIINATLKDGVYEISKSDISSLKIEYSVFDDNISGGKVSIIVNDKIIDVDVSSTEYDFRDFDFMPKNEYEIYVYAEDSVKNFVMSEKKTLKIID</sequence>
<keyword evidence="3" id="KW-1185">Reference proteome</keyword>
<keyword evidence="1" id="KW-0732">Signal</keyword>
<reference evidence="2 3" key="1">
    <citation type="submission" date="2018-05" db="EMBL/GenBank/DDBJ databases">
        <title>Genomic Encyclopedia of Type Strains, Phase IV (KMG-IV): sequencing the most valuable type-strain genomes for metagenomic binning, comparative biology and taxonomic classification.</title>
        <authorList>
            <person name="Goeker M."/>
        </authorList>
    </citation>
    <scope>NUCLEOTIDE SEQUENCE [LARGE SCALE GENOMIC DNA]</scope>
    <source>
        <strain evidence="2 3">DSM 24906</strain>
    </source>
</reference>
<name>A0AA45HHJ6_9BACT</name>
<evidence type="ECO:0000313" key="3">
    <source>
        <dbReference type="Proteomes" id="UP000245921"/>
    </source>
</evidence>
<gene>
    <name evidence="2" type="ORF">C7380_1252</name>
</gene>
<protein>
    <recommendedName>
        <fullName evidence="4">Ig-like domain-containing protein</fullName>
    </recommendedName>
</protein>
<evidence type="ECO:0008006" key="4">
    <source>
        <dbReference type="Google" id="ProtNLM"/>
    </source>
</evidence>
<dbReference type="PROSITE" id="PS51257">
    <property type="entry name" value="PROKAR_LIPOPROTEIN"/>
    <property type="match status" value="1"/>
</dbReference>
<organism evidence="2 3">
    <name type="scientific">Oceanotoga teriensis</name>
    <dbReference type="NCBI Taxonomy" id="515440"/>
    <lineage>
        <taxon>Bacteria</taxon>
        <taxon>Thermotogati</taxon>
        <taxon>Thermotogota</taxon>
        <taxon>Thermotogae</taxon>
        <taxon>Petrotogales</taxon>
        <taxon>Petrotogaceae</taxon>
        <taxon>Oceanotoga</taxon>
    </lineage>
</organism>
<evidence type="ECO:0000313" key="2">
    <source>
        <dbReference type="EMBL" id="PWJ87262.1"/>
    </source>
</evidence>